<dbReference type="InterPro" id="IPR000047">
    <property type="entry name" value="HTH_motif"/>
</dbReference>
<name>Q962C9_PODCA</name>
<sequence length="356" mass="41170">MSVVSENKEVEPEEFSQSPITTVYQGNVESKQDIIPTTVPETTKVSTDPCYKDKVSDRPLQSPLSYERYRTNQYTGNEHWQTTPRCMPVSTNTDAPPTFVTPTYAMHPYNGYVNENEQGVYFPPPHGYFPPYFPPPEFYTHVPTLHHDASPPHGHFSHAMYPQLPWSKSPAPEMWWSTNKQVVNSDMNSETIPSPPAVIPTVVIDKATPLESKRRKRTAYTRKQLTELELEFRCSQFLTRDRRMEMAAILGLTERQIKIWFQNRRMKFKKRAASCGSECPPRLMSVSSDAVQSDTSRPMSVSSDTSEVFYDEHKNKYENFARRVVPLIQKDITAEEMECYRKYYCMNYQAIHGVHL</sequence>
<evidence type="ECO:0000256" key="7">
    <source>
        <dbReference type="SAM" id="MobiDB-lite"/>
    </source>
</evidence>
<evidence type="ECO:0000256" key="2">
    <source>
        <dbReference type="ARBA" id="ARBA00023125"/>
    </source>
</evidence>
<dbReference type="GO" id="GO:0000981">
    <property type="term" value="F:DNA-binding transcription factor activity, RNA polymerase II-specific"/>
    <property type="evidence" value="ECO:0007669"/>
    <property type="project" value="InterPro"/>
</dbReference>
<evidence type="ECO:0000256" key="5">
    <source>
        <dbReference type="PROSITE-ProRule" id="PRU00108"/>
    </source>
</evidence>
<dbReference type="PANTHER" id="PTHR24333">
    <property type="entry name" value="HOMEO BOX HB9 LIKE A-RELATED"/>
    <property type="match status" value="1"/>
</dbReference>
<keyword evidence="2 5" id="KW-0238">DNA-binding</keyword>
<dbReference type="GO" id="GO:0005634">
    <property type="term" value="C:nucleus"/>
    <property type="evidence" value="ECO:0007669"/>
    <property type="project" value="UniProtKB-SubCell"/>
</dbReference>
<organism evidence="9">
    <name type="scientific">Podocoryna carnea</name>
    <name type="common">Hydrozoan</name>
    <dbReference type="NCBI Taxonomy" id="6096"/>
    <lineage>
        <taxon>Eukaryota</taxon>
        <taxon>Metazoa</taxon>
        <taxon>Cnidaria</taxon>
        <taxon>Hydrozoa</taxon>
        <taxon>Hydroidolina</taxon>
        <taxon>Anthoathecata</taxon>
        <taxon>Filifera</taxon>
        <taxon>Hydractiniidae</taxon>
        <taxon>Podocoryna</taxon>
    </lineage>
</organism>
<dbReference type="InterPro" id="IPR020479">
    <property type="entry name" value="HD_metazoa"/>
</dbReference>
<dbReference type="AlphaFoldDB" id="Q962C9"/>
<dbReference type="InterPro" id="IPR009057">
    <property type="entry name" value="Homeodomain-like_sf"/>
</dbReference>
<keyword evidence="4 5" id="KW-0539">Nucleus</keyword>
<dbReference type="PROSITE" id="PS50071">
    <property type="entry name" value="HOMEOBOX_2"/>
    <property type="match status" value="1"/>
</dbReference>
<dbReference type="InterPro" id="IPR017970">
    <property type="entry name" value="Homeobox_CS"/>
</dbReference>
<reference evidence="9" key="1">
    <citation type="journal article" date="2001" name="Dev. Biol.">
        <title>Conservation of Hox/ParaHox-related genes in the early development of a cnidarian.</title>
        <authorList>
            <person name="Yanze N."/>
            <person name="Spring J."/>
            <person name="Schmidli C."/>
            <person name="Schmid V."/>
        </authorList>
    </citation>
    <scope>NUCLEOTIDE SEQUENCE</scope>
</reference>
<proteinExistence type="evidence at transcript level"/>
<dbReference type="SMART" id="SM00389">
    <property type="entry name" value="HOX"/>
    <property type="match status" value="1"/>
</dbReference>
<evidence type="ECO:0000256" key="6">
    <source>
        <dbReference type="RuleBase" id="RU000682"/>
    </source>
</evidence>
<dbReference type="PRINTS" id="PR00031">
    <property type="entry name" value="HTHREPRESSR"/>
</dbReference>
<feature type="compositionally biased region" description="Basic and acidic residues" evidence="7">
    <location>
        <begin position="1"/>
        <end position="10"/>
    </location>
</feature>
<evidence type="ECO:0000256" key="4">
    <source>
        <dbReference type="ARBA" id="ARBA00023242"/>
    </source>
</evidence>
<comment type="subcellular location">
    <subcellularLocation>
        <location evidence="1 5 6">Nucleus</location>
    </subcellularLocation>
</comment>
<feature type="domain" description="Homeobox" evidence="8">
    <location>
        <begin position="211"/>
        <end position="271"/>
    </location>
</feature>
<dbReference type="SUPFAM" id="SSF46689">
    <property type="entry name" value="Homeodomain-like"/>
    <property type="match status" value="1"/>
</dbReference>
<feature type="DNA-binding region" description="Homeobox" evidence="5">
    <location>
        <begin position="213"/>
        <end position="272"/>
    </location>
</feature>
<dbReference type="PROSITE" id="PS00027">
    <property type="entry name" value="HOMEOBOX_1"/>
    <property type="match status" value="1"/>
</dbReference>
<dbReference type="EMBL" id="AY036893">
    <property type="protein sequence ID" value="AAK63185.1"/>
    <property type="molecule type" value="mRNA"/>
</dbReference>
<feature type="region of interest" description="Disordered" evidence="7">
    <location>
        <begin position="1"/>
        <end position="58"/>
    </location>
</feature>
<dbReference type="InterPro" id="IPR050848">
    <property type="entry name" value="Homeobox_TF"/>
</dbReference>
<dbReference type="Gene3D" id="1.10.10.60">
    <property type="entry name" value="Homeodomain-like"/>
    <property type="match status" value="1"/>
</dbReference>
<dbReference type="InterPro" id="IPR001356">
    <property type="entry name" value="HD"/>
</dbReference>
<protein>
    <submittedName>
        <fullName evidence="9">Transcription factor Cnox4-Pc</fullName>
    </submittedName>
</protein>
<dbReference type="PANTHER" id="PTHR24333:SF8">
    <property type="entry name" value="HOMEOBOX PROTEIN CEH-62"/>
    <property type="match status" value="1"/>
</dbReference>
<dbReference type="CDD" id="cd00086">
    <property type="entry name" value="homeodomain"/>
    <property type="match status" value="1"/>
</dbReference>
<evidence type="ECO:0000259" key="8">
    <source>
        <dbReference type="PROSITE" id="PS50071"/>
    </source>
</evidence>
<accession>Q962C9</accession>
<evidence type="ECO:0000313" key="9">
    <source>
        <dbReference type="EMBL" id="AAK63185.1"/>
    </source>
</evidence>
<dbReference type="GO" id="GO:0003677">
    <property type="term" value="F:DNA binding"/>
    <property type="evidence" value="ECO:0007669"/>
    <property type="project" value="UniProtKB-UniRule"/>
</dbReference>
<evidence type="ECO:0000256" key="3">
    <source>
        <dbReference type="ARBA" id="ARBA00023155"/>
    </source>
</evidence>
<feature type="compositionally biased region" description="Polar residues" evidence="7">
    <location>
        <begin position="15"/>
        <end position="29"/>
    </location>
</feature>
<dbReference type="Pfam" id="PF00046">
    <property type="entry name" value="Homeodomain"/>
    <property type="match status" value="1"/>
</dbReference>
<dbReference type="PRINTS" id="PR00024">
    <property type="entry name" value="HOMEOBOX"/>
</dbReference>
<keyword evidence="3 5" id="KW-0371">Homeobox</keyword>
<evidence type="ECO:0000256" key="1">
    <source>
        <dbReference type="ARBA" id="ARBA00004123"/>
    </source>
</evidence>